<name>A0A832SRJ4_9CREN</name>
<feature type="transmembrane region" description="Helical" evidence="1">
    <location>
        <begin position="312"/>
        <end position="335"/>
    </location>
</feature>
<reference evidence="2" key="1">
    <citation type="journal article" date="2020" name="bioRxiv">
        <title>A rank-normalized archaeal taxonomy based on genome phylogeny resolves widespread incomplete and uneven classifications.</title>
        <authorList>
            <person name="Rinke C."/>
            <person name="Chuvochina M."/>
            <person name="Mussig A.J."/>
            <person name="Chaumeil P.-A."/>
            <person name="Waite D.W."/>
            <person name="Whitman W.B."/>
            <person name="Parks D.H."/>
            <person name="Hugenholtz P."/>
        </authorList>
    </citation>
    <scope>NUCLEOTIDE SEQUENCE</scope>
    <source>
        <strain evidence="2">UBA8839</strain>
    </source>
</reference>
<proteinExistence type="predicted"/>
<dbReference type="Proteomes" id="UP000651120">
    <property type="component" value="Unassembled WGS sequence"/>
</dbReference>
<feature type="transmembrane region" description="Helical" evidence="1">
    <location>
        <begin position="67"/>
        <end position="88"/>
    </location>
</feature>
<dbReference type="GeneID" id="1465022"/>
<gene>
    <name evidence="2" type="ORF">HA333_05220</name>
</gene>
<evidence type="ECO:0000256" key="1">
    <source>
        <dbReference type="SAM" id="Phobius"/>
    </source>
</evidence>
<dbReference type="EMBL" id="DUJP01000024">
    <property type="protein sequence ID" value="HII46851.1"/>
    <property type="molecule type" value="Genomic_DNA"/>
</dbReference>
<evidence type="ECO:0000313" key="2">
    <source>
        <dbReference type="EMBL" id="HII46851.1"/>
    </source>
</evidence>
<feature type="transmembrane region" description="Helical" evidence="1">
    <location>
        <begin position="223"/>
        <end position="243"/>
    </location>
</feature>
<feature type="transmembrane region" description="Helical" evidence="1">
    <location>
        <begin position="94"/>
        <end position="110"/>
    </location>
</feature>
<feature type="transmembrane region" description="Helical" evidence="1">
    <location>
        <begin position="180"/>
        <end position="203"/>
    </location>
</feature>
<feature type="transmembrane region" description="Helical" evidence="1">
    <location>
        <begin position="141"/>
        <end position="168"/>
    </location>
</feature>
<feature type="transmembrane region" description="Helical" evidence="1">
    <location>
        <begin position="288"/>
        <end position="305"/>
    </location>
</feature>
<feature type="transmembrane region" description="Helical" evidence="1">
    <location>
        <begin position="250"/>
        <end position="268"/>
    </location>
</feature>
<organism evidence="2 3">
    <name type="scientific">Pyrobaculum aerophilum</name>
    <dbReference type="NCBI Taxonomy" id="13773"/>
    <lineage>
        <taxon>Archaea</taxon>
        <taxon>Thermoproteota</taxon>
        <taxon>Thermoprotei</taxon>
        <taxon>Thermoproteales</taxon>
        <taxon>Thermoproteaceae</taxon>
        <taxon>Pyrobaculum</taxon>
    </lineage>
</organism>
<dbReference type="RefSeq" id="WP_148141137.1">
    <property type="nucleotide sequence ID" value="NZ_DUJP01000024.1"/>
</dbReference>
<evidence type="ECO:0000313" key="3">
    <source>
        <dbReference type="Proteomes" id="UP000651120"/>
    </source>
</evidence>
<keyword evidence="1" id="KW-0812">Transmembrane</keyword>
<accession>A0A832SRJ4</accession>
<sequence length="389" mass="42782">MFLGSVWRFALSPGYLFLAEQFETLDARLFLRATELWPNTEIFSEVDVGKLYLYWLLYAASGGNYKLLQTLALGLPVALAYLSASLFLGRFSRWGWLIALLYVFNPLFVNQPRDIQFRFEYALFPLALHLLLGALEGRRAYALGLALVLGMASYRFYAVFAVAALIITLWRLPRGISWRWLLFAVASGAALATFGVTEGIRRVDVLSALVLNFYYPGDVFEKITHGVLNYGFLPVVFAAAVAAVRRRGGVALLGMSIVAVGALLTSTVNIDFLLSMSDILARLYRQPYWNGLLTLIGYLIVLSSAGDKRLIIAALPIPLALYAPIVFSGDMWGYWCAAEPPGGVLGSAQFRREIVVDSGHGGLQSPVGAVRRTVLDVGKRVEAHGHCGD</sequence>
<dbReference type="AlphaFoldDB" id="A0A832SRJ4"/>
<comment type="caution">
    <text evidence="2">The sequence shown here is derived from an EMBL/GenBank/DDBJ whole genome shotgun (WGS) entry which is preliminary data.</text>
</comment>
<keyword evidence="1" id="KW-1133">Transmembrane helix</keyword>
<keyword evidence="1" id="KW-0472">Membrane</keyword>
<protein>
    <submittedName>
        <fullName evidence="2">Uncharacterized protein</fullName>
    </submittedName>
</protein>